<dbReference type="Proteomes" id="UP000035035">
    <property type="component" value="Unassembled WGS sequence"/>
</dbReference>
<gene>
    <name evidence="1" type="ORF">V525_21045</name>
</gene>
<keyword evidence="2" id="KW-1185">Reference proteome</keyword>
<proteinExistence type="predicted"/>
<sequence>MSRPQNTQPDTDHLATEQIDTLHNTEIGPISGPRRPLWQIGRRATVIVACLGFTALTACSFSIGSQTVEEASDIDVGECLQIGDEAGEGKVEATKEDCEGTEGLTFFAADKVASDAECTADYTSTLTFSGGDQKLCMTPNFATDTCYQIPLNGGKLADYREVECGASPVDNTVIAKTVSRGDGSIGCPDDQTKWTFTQPTSIGYCLTEDVTAAGAFGGRAVGPATGGWPDDAEFAAASTRPWVTR</sequence>
<evidence type="ECO:0000313" key="1">
    <source>
        <dbReference type="EMBL" id="ETA05052.1"/>
    </source>
</evidence>
<evidence type="ECO:0000313" key="2">
    <source>
        <dbReference type="Proteomes" id="UP000035035"/>
    </source>
</evidence>
<name>W9D9M3_9ACTN</name>
<protein>
    <submittedName>
        <fullName evidence="1">FAD-dependent pyridine nucleotide-disulfide oxidoreductase</fullName>
    </submittedName>
</protein>
<dbReference type="AlphaFoldDB" id="W9D9M3"/>
<accession>W9D9M3</accession>
<dbReference type="HOGENOM" id="CLU_098983_0_0_11"/>
<organism evidence="1 2">
    <name type="scientific">Gordonia alkanivorans CGMCC 6845</name>
    <dbReference type="NCBI Taxonomy" id="1423140"/>
    <lineage>
        <taxon>Bacteria</taxon>
        <taxon>Bacillati</taxon>
        <taxon>Actinomycetota</taxon>
        <taxon>Actinomycetes</taxon>
        <taxon>Mycobacteriales</taxon>
        <taxon>Gordoniaceae</taxon>
        <taxon>Gordonia</taxon>
    </lineage>
</organism>
<dbReference type="EMBL" id="AYXO01000067">
    <property type="protein sequence ID" value="ETA05052.1"/>
    <property type="molecule type" value="Genomic_DNA"/>
</dbReference>
<comment type="caution">
    <text evidence="1">The sequence shown here is derived from an EMBL/GenBank/DDBJ whole genome shotgun (WGS) entry which is preliminary data.</text>
</comment>
<reference evidence="1 2" key="1">
    <citation type="journal article" date="2014" name="Genome Announc.">
        <title>Draft Genome Sequence of Gordonia alkanivorans Strain CGMCC6845, a Halotolerant Hydrocarbon-Degrading Bacterium.</title>
        <authorList>
            <person name="Wang X."/>
            <person name="Jin D."/>
            <person name="Zhou L."/>
            <person name="Wu L."/>
            <person name="An W."/>
            <person name="Zhao L."/>
        </authorList>
    </citation>
    <scope>NUCLEOTIDE SEQUENCE [LARGE SCALE GENOMIC DNA]</scope>
    <source>
        <strain evidence="1 2">CGMCC 6845</strain>
    </source>
</reference>